<evidence type="ECO:0000259" key="2">
    <source>
        <dbReference type="Pfam" id="PF22664"/>
    </source>
</evidence>
<dbReference type="PANTHER" id="PTHR31642">
    <property type="entry name" value="TRICHOTHECENE 3-O-ACETYLTRANSFERASE"/>
    <property type="match status" value="1"/>
</dbReference>
<dbReference type="PANTHER" id="PTHR31642:SF310">
    <property type="entry name" value="FATTY ALCOHOL:CAFFEOYL-COA ACYLTRANSFERASE"/>
    <property type="match status" value="1"/>
</dbReference>
<dbReference type="Gene3D" id="3.30.559.10">
    <property type="entry name" value="Chloramphenicol acetyltransferase-like domain"/>
    <property type="match status" value="2"/>
</dbReference>
<proteinExistence type="predicted"/>
<keyword evidence="1" id="KW-0808">Transferase</keyword>
<evidence type="ECO:0000313" key="4">
    <source>
        <dbReference type="Proteomes" id="UP000799772"/>
    </source>
</evidence>
<dbReference type="InterPro" id="IPR023213">
    <property type="entry name" value="CAT-like_dom_sf"/>
</dbReference>
<dbReference type="OrthoDB" id="1862401at2759"/>
<dbReference type="InterPro" id="IPR054710">
    <property type="entry name" value="Tri101-like_N"/>
</dbReference>
<evidence type="ECO:0000313" key="3">
    <source>
        <dbReference type="EMBL" id="KAF2094988.1"/>
    </source>
</evidence>
<dbReference type="Proteomes" id="UP000799772">
    <property type="component" value="Unassembled WGS sequence"/>
</dbReference>
<name>A0A9P4I8S7_9PEZI</name>
<organism evidence="3 4">
    <name type="scientific">Rhizodiscina lignyota</name>
    <dbReference type="NCBI Taxonomy" id="1504668"/>
    <lineage>
        <taxon>Eukaryota</taxon>
        <taxon>Fungi</taxon>
        <taxon>Dikarya</taxon>
        <taxon>Ascomycota</taxon>
        <taxon>Pezizomycotina</taxon>
        <taxon>Dothideomycetes</taxon>
        <taxon>Pleosporomycetidae</taxon>
        <taxon>Aulographales</taxon>
        <taxon>Rhizodiscinaceae</taxon>
        <taxon>Rhizodiscina</taxon>
    </lineage>
</organism>
<reference evidence="3" key="1">
    <citation type="journal article" date="2020" name="Stud. Mycol.">
        <title>101 Dothideomycetes genomes: a test case for predicting lifestyles and emergence of pathogens.</title>
        <authorList>
            <person name="Haridas S."/>
            <person name="Albert R."/>
            <person name="Binder M."/>
            <person name="Bloem J."/>
            <person name="Labutti K."/>
            <person name="Salamov A."/>
            <person name="Andreopoulos B."/>
            <person name="Baker S."/>
            <person name="Barry K."/>
            <person name="Bills G."/>
            <person name="Bluhm B."/>
            <person name="Cannon C."/>
            <person name="Castanera R."/>
            <person name="Culley D."/>
            <person name="Daum C."/>
            <person name="Ezra D."/>
            <person name="Gonzalez J."/>
            <person name="Henrissat B."/>
            <person name="Kuo A."/>
            <person name="Liang C."/>
            <person name="Lipzen A."/>
            <person name="Lutzoni F."/>
            <person name="Magnuson J."/>
            <person name="Mondo S."/>
            <person name="Nolan M."/>
            <person name="Ohm R."/>
            <person name="Pangilinan J."/>
            <person name="Park H.-J."/>
            <person name="Ramirez L."/>
            <person name="Alfaro M."/>
            <person name="Sun H."/>
            <person name="Tritt A."/>
            <person name="Yoshinaga Y."/>
            <person name="Zwiers L.-H."/>
            <person name="Turgeon B."/>
            <person name="Goodwin S."/>
            <person name="Spatafora J."/>
            <person name="Crous P."/>
            <person name="Grigoriev I."/>
        </authorList>
    </citation>
    <scope>NUCLEOTIDE SEQUENCE</scope>
    <source>
        <strain evidence="3">CBS 133067</strain>
    </source>
</reference>
<dbReference type="Pfam" id="PF22664">
    <property type="entry name" value="TRI-like_N"/>
    <property type="match status" value="1"/>
</dbReference>
<accession>A0A9P4I8S7</accession>
<dbReference type="GO" id="GO:0044550">
    <property type="term" value="P:secondary metabolite biosynthetic process"/>
    <property type="evidence" value="ECO:0007669"/>
    <property type="project" value="TreeGrafter"/>
</dbReference>
<keyword evidence="4" id="KW-1185">Reference proteome</keyword>
<feature type="domain" description="Trichothecene 3-O-acetyltransferase-like N-terminal" evidence="2">
    <location>
        <begin position="34"/>
        <end position="181"/>
    </location>
</feature>
<dbReference type="InterPro" id="IPR050317">
    <property type="entry name" value="Plant_Fungal_Acyltransferase"/>
</dbReference>
<sequence length="476" mass="52182">MGFDENVFISGPSFHLDLSALDARHPVHYSRRLLLFRCASSVQRDAQLTALKIGLRALVLRCPILGGICMPLQDEDPPDGASNDRGDWRTIIPDKGVELVVRDLRSSIPSFEELKAADFPSTQLPYNLLVPVPQDIGNDRPFAACKVQFSSINGGTILTWAMSHCVGDGSGNNELFRILSEETRRAQGHESPGVGNECRSVTVTSDIGMDRTAVRSLSSKLSFNIEQHPAYMRKATDAVDPLPEEQATSHAFKATSPEIPVILHIPTVGLTQLKVDSTTPEAPPISTHDALSALMWRTLLLIRSRRSREARALVASTEGCLFMPSDARRDLDIPTSYIGNVVYQLTASLDLETLFSPFGLRCAARAVRQAITAVNPALVTSCIAETKERWVDWGFLDSYSTTGVAMGTDWTSSELYNQDWGKSFGPLVRYRYPDEPSNCIMPKLPDGAAEVLVSVMPEEVDMLKGPEGFGKYLGSP</sequence>
<dbReference type="GO" id="GO:0016747">
    <property type="term" value="F:acyltransferase activity, transferring groups other than amino-acyl groups"/>
    <property type="evidence" value="ECO:0007669"/>
    <property type="project" value="TreeGrafter"/>
</dbReference>
<evidence type="ECO:0000256" key="1">
    <source>
        <dbReference type="ARBA" id="ARBA00022679"/>
    </source>
</evidence>
<protein>
    <recommendedName>
        <fullName evidence="2">Trichothecene 3-O-acetyltransferase-like N-terminal domain-containing protein</fullName>
    </recommendedName>
</protein>
<gene>
    <name evidence="3" type="ORF">NA57DRAFT_79478</name>
</gene>
<comment type="caution">
    <text evidence="3">The sequence shown here is derived from an EMBL/GenBank/DDBJ whole genome shotgun (WGS) entry which is preliminary data.</text>
</comment>
<dbReference type="AlphaFoldDB" id="A0A9P4I8S7"/>
<dbReference type="EMBL" id="ML978132">
    <property type="protein sequence ID" value="KAF2094988.1"/>
    <property type="molecule type" value="Genomic_DNA"/>
</dbReference>